<dbReference type="OrthoDB" id="1899347at2759"/>
<organism evidence="1 2">
    <name type="scientific">Ceratopteris richardii</name>
    <name type="common">Triangle waterfern</name>
    <dbReference type="NCBI Taxonomy" id="49495"/>
    <lineage>
        <taxon>Eukaryota</taxon>
        <taxon>Viridiplantae</taxon>
        <taxon>Streptophyta</taxon>
        <taxon>Embryophyta</taxon>
        <taxon>Tracheophyta</taxon>
        <taxon>Polypodiopsida</taxon>
        <taxon>Polypodiidae</taxon>
        <taxon>Polypodiales</taxon>
        <taxon>Pteridineae</taxon>
        <taxon>Pteridaceae</taxon>
        <taxon>Parkerioideae</taxon>
        <taxon>Ceratopteris</taxon>
    </lineage>
</organism>
<name>A0A8T2TGZ9_CERRI</name>
<evidence type="ECO:0000313" key="1">
    <source>
        <dbReference type="EMBL" id="KAH7421113.1"/>
    </source>
</evidence>
<proteinExistence type="predicted"/>
<dbReference type="AlphaFoldDB" id="A0A8T2TGZ9"/>
<dbReference type="OMA" id="PIIVATH"/>
<reference evidence="1" key="1">
    <citation type="submission" date="2021-08" db="EMBL/GenBank/DDBJ databases">
        <title>WGS assembly of Ceratopteris richardii.</title>
        <authorList>
            <person name="Marchant D.B."/>
            <person name="Chen G."/>
            <person name="Jenkins J."/>
            <person name="Shu S."/>
            <person name="Leebens-Mack J."/>
            <person name="Grimwood J."/>
            <person name="Schmutz J."/>
            <person name="Soltis P."/>
            <person name="Soltis D."/>
            <person name="Chen Z.-H."/>
        </authorList>
    </citation>
    <scope>NUCLEOTIDE SEQUENCE</scope>
    <source>
        <strain evidence="1">Whitten #5841</strain>
        <tissue evidence="1">Leaf</tissue>
    </source>
</reference>
<dbReference type="PANTHER" id="PTHR34044">
    <property type="entry name" value="NUCLEAR PROTEIN"/>
    <property type="match status" value="1"/>
</dbReference>
<dbReference type="Proteomes" id="UP000825935">
    <property type="component" value="Chromosome 13"/>
</dbReference>
<dbReference type="PANTHER" id="PTHR34044:SF3">
    <property type="entry name" value="KETOPANTOATE REDUCTASE N-TERMINAL DOMAIN-CONTAINING PROTEIN"/>
    <property type="match status" value="1"/>
</dbReference>
<dbReference type="EMBL" id="CM035418">
    <property type="protein sequence ID" value="KAH7421113.1"/>
    <property type="molecule type" value="Genomic_DNA"/>
</dbReference>
<protein>
    <submittedName>
        <fullName evidence="1">Uncharacterized protein</fullName>
    </submittedName>
</protein>
<accession>A0A8T2TGZ9</accession>
<gene>
    <name evidence="1" type="ORF">KP509_13G041000</name>
</gene>
<sequence length="293" mass="32909">MAHPQDLLLQQKLVVVGDGRIGRAFVQMAGPGTKLVGKGQFVVNEEDKHVNCPIIVATHCSDLNAVLEKTCKSRWRDLVFVQNGMIQPWLKQNDLQENTQILLFMSSFPENPSEPKGRMHIQNGGRNSCAWGRWGDAMSQIMQNGGLGCSVLRSHEEFLEVMIEKLLWSSIFWLLSDALGGLCVGELAQSYKWAVQELTGELLPLALGKIGNINSSAERSNDRIGEMCERISEDEMLKRLCAYSFAIHDAVPSRSVALSEFQWRNGWFLEQDITSCHLRWLRAAGVDSMIPRH</sequence>
<comment type="caution">
    <text evidence="1">The sequence shown here is derived from an EMBL/GenBank/DDBJ whole genome shotgun (WGS) entry which is preliminary data.</text>
</comment>
<keyword evidence="2" id="KW-1185">Reference proteome</keyword>
<evidence type="ECO:0000313" key="2">
    <source>
        <dbReference type="Proteomes" id="UP000825935"/>
    </source>
</evidence>